<dbReference type="SUPFAM" id="SSF141371">
    <property type="entry name" value="PilZ domain-like"/>
    <property type="match status" value="1"/>
</dbReference>
<proteinExistence type="predicted"/>
<dbReference type="Proteomes" id="UP000024816">
    <property type="component" value="Unassembled WGS sequence"/>
</dbReference>
<organism evidence="1 2">
    <name type="scientific">Hyphomonas jannaschiana VP2</name>
    <dbReference type="NCBI Taxonomy" id="1280952"/>
    <lineage>
        <taxon>Bacteria</taxon>
        <taxon>Pseudomonadati</taxon>
        <taxon>Pseudomonadota</taxon>
        <taxon>Alphaproteobacteria</taxon>
        <taxon>Hyphomonadales</taxon>
        <taxon>Hyphomonadaceae</taxon>
        <taxon>Hyphomonas</taxon>
    </lineage>
</organism>
<dbReference type="STRING" id="1280952.HJA_02971"/>
<evidence type="ECO:0008006" key="3">
    <source>
        <dbReference type="Google" id="ProtNLM"/>
    </source>
</evidence>
<evidence type="ECO:0000313" key="1">
    <source>
        <dbReference type="EMBL" id="KCZ90155.1"/>
    </source>
</evidence>
<accession>A0A059FHM8</accession>
<gene>
    <name evidence="1" type="ORF">HJA_02971</name>
</gene>
<keyword evidence="2" id="KW-1185">Reference proteome</keyword>
<evidence type="ECO:0000313" key="2">
    <source>
        <dbReference type="Proteomes" id="UP000024816"/>
    </source>
</evidence>
<dbReference type="Gene3D" id="2.40.10.220">
    <property type="entry name" value="predicted glycosyltransferase like domains"/>
    <property type="match status" value="1"/>
</dbReference>
<dbReference type="EMBL" id="ARYJ01000002">
    <property type="protein sequence ID" value="KCZ90155.1"/>
    <property type="molecule type" value="Genomic_DNA"/>
</dbReference>
<dbReference type="OrthoDB" id="7210926at2"/>
<protein>
    <recommendedName>
        <fullName evidence="3">PilZ domain-containing protein</fullName>
    </recommendedName>
</protein>
<sequence>MYAFEVEALDRREVRRQVEAAGRLRIGWRKWVTCEIRDISCGGARIAVAEGVDLPEQFVLTSCLFEGERICLRRWEFGSETGVEFL</sequence>
<comment type="caution">
    <text evidence="1">The sequence shown here is derived from an EMBL/GenBank/DDBJ whole genome shotgun (WGS) entry which is preliminary data.</text>
</comment>
<dbReference type="PATRIC" id="fig|1280952.3.peg.596"/>
<dbReference type="AlphaFoldDB" id="A0A059FHM8"/>
<dbReference type="RefSeq" id="WP_035578127.1">
    <property type="nucleotide sequence ID" value="NZ_ARYJ01000002.1"/>
</dbReference>
<reference evidence="1 2" key="1">
    <citation type="journal article" date="2014" name="Antonie Van Leeuwenhoek">
        <title>Hyphomonas beringensis sp. nov. and Hyphomonas chukchiensis sp. nov., isolated from surface seawater of the Bering Sea and Chukchi Sea.</title>
        <authorList>
            <person name="Li C."/>
            <person name="Lai Q."/>
            <person name="Li G."/>
            <person name="Dong C."/>
            <person name="Wang J."/>
            <person name="Liao Y."/>
            <person name="Shao Z."/>
        </authorList>
    </citation>
    <scope>NUCLEOTIDE SEQUENCE [LARGE SCALE GENOMIC DNA]</scope>
    <source>
        <strain evidence="1 2">VP2</strain>
    </source>
</reference>
<name>A0A059FHM8_9PROT</name>